<reference evidence="8 9" key="1">
    <citation type="submission" date="2024-02" db="EMBL/GenBank/DDBJ databases">
        <title>De novo assembly and annotation of 12 fungi associated with fruit tree decline syndrome in Ontario, Canada.</title>
        <authorList>
            <person name="Sulman M."/>
            <person name="Ellouze W."/>
            <person name="Ilyukhin E."/>
        </authorList>
    </citation>
    <scope>NUCLEOTIDE SEQUENCE [LARGE SCALE GENOMIC DNA]</scope>
    <source>
        <strain evidence="8 9">M11/M66-122</strain>
    </source>
</reference>
<keyword evidence="4" id="KW-0472">Membrane</keyword>
<dbReference type="PANTHER" id="PTHR33048">
    <property type="entry name" value="PTH11-LIKE INTEGRAL MEMBRANE PROTEIN (AFU_ORTHOLOGUE AFUA_5G11245)"/>
    <property type="match status" value="1"/>
</dbReference>
<feature type="compositionally biased region" description="Basic and acidic residues" evidence="6">
    <location>
        <begin position="83"/>
        <end position="97"/>
    </location>
</feature>
<dbReference type="InterPro" id="IPR049326">
    <property type="entry name" value="Rhodopsin_dom_fungi"/>
</dbReference>
<evidence type="ECO:0000256" key="2">
    <source>
        <dbReference type="ARBA" id="ARBA00022692"/>
    </source>
</evidence>
<dbReference type="Pfam" id="PF20684">
    <property type="entry name" value="Fung_rhodopsin"/>
    <property type="match status" value="1"/>
</dbReference>
<keyword evidence="3" id="KW-1133">Transmembrane helix</keyword>
<protein>
    <recommendedName>
        <fullName evidence="7">Rhodopsin domain-containing protein</fullName>
    </recommendedName>
</protein>
<evidence type="ECO:0000256" key="1">
    <source>
        <dbReference type="ARBA" id="ARBA00004141"/>
    </source>
</evidence>
<dbReference type="AlphaFoldDB" id="A0AAN9YHA1"/>
<gene>
    <name evidence="8" type="ORF">SLS62_010772</name>
</gene>
<keyword evidence="9" id="KW-1185">Reference proteome</keyword>
<feature type="compositionally biased region" description="Low complexity" evidence="6">
    <location>
        <begin position="142"/>
        <end position="154"/>
    </location>
</feature>
<evidence type="ECO:0000313" key="9">
    <source>
        <dbReference type="Proteomes" id="UP001320420"/>
    </source>
</evidence>
<name>A0AAN9YHA1_9PEZI</name>
<organism evidence="8 9">
    <name type="scientific">Diatrype stigma</name>
    <dbReference type="NCBI Taxonomy" id="117547"/>
    <lineage>
        <taxon>Eukaryota</taxon>
        <taxon>Fungi</taxon>
        <taxon>Dikarya</taxon>
        <taxon>Ascomycota</taxon>
        <taxon>Pezizomycotina</taxon>
        <taxon>Sordariomycetes</taxon>
        <taxon>Xylariomycetidae</taxon>
        <taxon>Xylariales</taxon>
        <taxon>Diatrypaceae</taxon>
        <taxon>Diatrype</taxon>
    </lineage>
</organism>
<dbReference type="PANTHER" id="PTHR33048:SF143">
    <property type="entry name" value="EXTRACELLULAR MEMBRANE PROTEIN CFEM DOMAIN-CONTAINING PROTEIN-RELATED"/>
    <property type="match status" value="1"/>
</dbReference>
<keyword evidence="2" id="KW-0812">Transmembrane</keyword>
<dbReference type="InterPro" id="IPR052337">
    <property type="entry name" value="SAT4-like"/>
</dbReference>
<dbReference type="GO" id="GO:0016020">
    <property type="term" value="C:membrane"/>
    <property type="evidence" value="ECO:0007669"/>
    <property type="project" value="UniProtKB-SubCell"/>
</dbReference>
<evidence type="ECO:0000259" key="7">
    <source>
        <dbReference type="Pfam" id="PF20684"/>
    </source>
</evidence>
<comment type="caution">
    <text evidence="8">The sequence shown here is derived from an EMBL/GenBank/DDBJ whole genome shotgun (WGS) entry which is preliminary data.</text>
</comment>
<dbReference type="EMBL" id="JAKJXP020000145">
    <property type="protein sequence ID" value="KAK7742221.1"/>
    <property type="molecule type" value="Genomic_DNA"/>
</dbReference>
<feature type="region of interest" description="Disordered" evidence="6">
    <location>
        <begin position="130"/>
        <end position="156"/>
    </location>
</feature>
<sequence>MVSKLKRPSPKLTPTTEDFVEIGYMSTIEVPVGIICACLPAIRSLFSVVFPQIFGSTSPRRRGAAAGGSSSSYYYYAGAGGSRSKDKSKSKSQRDSKVPCGGGGVLGNHSQDNNRSLKNKISVRQEWTVLSDPAPSDTNFQNNNSRNHSGSGSDSDVELVGVAVSTDVGGGADRFGATPFDNTTKSLVEVVSAARPETPWDETIGNVSGNNGIGSRFCATSAKG</sequence>
<evidence type="ECO:0000256" key="4">
    <source>
        <dbReference type="ARBA" id="ARBA00023136"/>
    </source>
</evidence>
<comment type="similarity">
    <text evidence="5">Belongs to the SAT4 family.</text>
</comment>
<evidence type="ECO:0000256" key="6">
    <source>
        <dbReference type="SAM" id="MobiDB-lite"/>
    </source>
</evidence>
<proteinExistence type="inferred from homology"/>
<comment type="subcellular location">
    <subcellularLocation>
        <location evidence="1">Membrane</location>
        <topology evidence="1">Multi-pass membrane protein</topology>
    </subcellularLocation>
</comment>
<feature type="domain" description="Rhodopsin" evidence="7">
    <location>
        <begin position="14"/>
        <end position="47"/>
    </location>
</feature>
<accession>A0AAN9YHA1</accession>
<evidence type="ECO:0000313" key="8">
    <source>
        <dbReference type="EMBL" id="KAK7742221.1"/>
    </source>
</evidence>
<dbReference type="Proteomes" id="UP001320420">
    <property type="component" value="Unassembled WGS sequence"/>
</dbReference>
<feature type="region of interest" description="Disordered" evidence="6">
    <location>
        <begin position="81"/>
        <end position="117"/>
    </location>
</feature>
<evidence type="ECO:0000256" key="5">
    <source>
        <dbReference type="ARBA" id="ARBA00038359"/>
    </source>
</evidence>
<evidence type="ECO:0000256" key="3">
    <source>
        <dbReference type="ARBA" id="ARBA00022989"/>
    </source>
</evidence>